<dbReference type="Proteomes" id="UP001305647">
    <property type="component" value="Unassembled WGS sequence"/>
</dbReference>
<name>A0AAN6QA36_9PEZI</name>
<evidence type="ECO:0000313" key="1">
    <source>
        <dbReference type="EMBL" id="KAK4106395.1"/>
    </source>
</evidence>
<sequence>MSAMVPSPIAPSAFCLFPEIPALAFSLASRYPAPRVARCGMASRYEVPRDAGFTRGYCTRGAGSGKVSFGLLTYQLPAPSSTKVGWQRPGHACISFRPSTSQDARLRRLETAVQAVISDTGRSGGR</sequence>
<accession>A0AAN6QA36</accession>
<reference evidence="1" key="2">
    <citation type="submission" date="2023-05" db="EMBL/GenBank/DDBJ databases">
        <authorList>
            <consortium name="Lawrence Berkeley National Laboratory"/>
            <person name="Steindorff A."/>
            <person name="Hensen N."/>
            <person name="Bonometti L."/>
            <person name="Westerberg I."/>
            <person name="Brannstrom I.O."/>
            <person name="Guillou S."/>
            <person name="Cros-Aarteil S."/>
            <person name="Calhoun S."/>
            <person name="Haridas S."/>
            <person name="Kuo A."/>
            <person name="Mondo S."/>
            <person name="Pangilinan J."/>
            <person name="Riley R."/>
            <person name="Labutti K."/>
            <person name="Andreopoulos B."/>
            <person name="Lipzen A."/>
            <person name="Chen C."/>
            <person name="Yanf M."/>
            <person name="Daum C."/>
            <person name="Ng V."/>
            <person name="Clum A."/>
            <person name="Ohm R."/>
            <person name="Martin F."/>
            <person name="Silar P."/>
            <person name="Natvig D."/>
            <person name="Lalanne C."/>
            <person name="Gautier V."/>
            <person name="Ament-Velasquez S.L."/>
            <person name="Kruys A."/>
            <person name="Hutchinson M.I."/>
            <person name="Powell A.J."/>
            <person name="Barry K."/>
            <person name="Miller A.N."/>
            <person name="Grigoriev I.V."/>
            <person name="Debuchy R."/>
            <person name="Gladieux P."/>
            <person name="Thoren M.H."/>
            <person name="Johannesson H."/>
        </authorList>
    </citation>
    <scope>NUCLEOTIDE SEQUENCE</scope>
    <source>
        <strain evidence="1">CBS 757.83</strain>
    </source>
</reference>
<dbReference type="EMBL" id="MU863624">
    <property type="protein sequence ID" value="KAK4106395.1"/>
    <property type="molecule type" value="Genomic_DNA"/>
</dbReference>
<keyword evidence="2" id="KW-1185">Reference proteome</keyword>
<dbReference type="AlphaFoldDB" id="A0AAN6QA36"/>
<comment type="caution">
    <text evidence="1">The sequence shown here is derived from an EMBL/GenBank/DDBJ whole genome shotgun (WGS) entry which is preliminary data.</text>
</comment>
<proteinExistence type="predicted"/>
<gene>
    <name evidence="1" type="ORF">N658DRAFT_491015</name>
</gene>
<evidence type="ECO:0000313" key="2">
    <source>
        <dbReference type="Proteomes" id="UP001305647"/>
    </source>
</evidence>
<organism evidence="1 2">
    <name type="scientific">Parathielavia hyrcaniae</name>
    <dbReference type="NCBI Taxonomy" id="113614"/>
    <lineage>
        <taxon>Eukaryota</taxon>
        <taxon>Fungi</taxon>
        <taxon>Dikarya</taxon>
        <taxon>Ascomycota</taxon>
        <taxon>Pezizomycotina</taxon>
        <taxon>Sordariomycetes</taxon>
        <taxon>Sordariomycetidae</taxon>
        <taxon>Sordariales</taxon>
        <taxon>Chaetomiaceae</taxon>
        <taxon>Parathielavia</taxon>
    </lineage>
</organism>
<protein>
    <submittedName>
        <fullName evidence="1">Uncharacterized protein</fullName>
    </submittedName>
</protein>
<reference evidence="1" key="1">
    <citation type="journal article" date="2023" name="Mol. Phylogenet. Evol.">
        <title>Genome-scale phylogeny and comparative genomics of the fungal order Sordariales.</title>
        <authorList>
            <person name="Hensen N."/>
            <person name="Bonometti L."/>
            <person name="Westerberg I."/>
            <person name="Brannstrom I.O."/>
            <person name="Guillou S."/>
            <person name="Cros-Aarteil S."/>
            <person name="Calhoun S."/>
            <person name="Haridas S."/>
            <person name="Kuo A."/>
            <person name="Mondo S."/>
            <person name="Pangilinan J."/>
            <person name="Riley R."/>
            <person name="LaButti K."/>
            <person name="Andreopoulos B."/>
            <person name="Lipzen A."/>
            <person name="Chen C."/>
            <person name="Yan M."/>
            <person name="Daum C."/>
            <person name="Ng V."/>
            <person name="Clum A."/>
            <person name="Steindorff A."/>
            <person name="Ohm R.A."/>
            <person name="Martin F."/>
            <person name="Silar P."/>
            <person name="Natvig D.O."/>
            <person name="Lalanne C."/>
            <person name="Gautier V."/>
            <person name="Ament-Velasquez S.L."/>
            <person name="Kruys A."/>
            <person name="Hutchinson M.I."/>
            <person name="Powell A.J."/>
            <person name="Barry K."/>
            <person name="Miller A.N."/>
            <person name="Grigoriev I.V."/>
            <person name="Debuchy R."/>
            <person name="Gladieux P."/>
            <person name="Hiltunen Thoren M."/>
            <person name="Johannesson H."/>
        </authorList>
    </citation>
    <scope>NUCLEOTIDE SEQUENCE</scope>
    <source>
        <strain evidence="1">CBS 757.83</strain>
    </source>
</reference>